<dbReference type="InterPro" id="IPR000525">
    <property type="entry name" value="Initiator_Rep_WH1"/>
</dbReference>
<dbReference type="RefSeq" id="WP_105856595.1">
    <property type="nucleotide sequence ID" value="NZ_PVHK01000087.1"/>
</dbReference>
<gene>
    <name evidence="3" type="ORF">C6T65_12125</name>
</gene>
<feature type="domain" description="Initiator Rep protein WH1" evidence="2">
    <location>
        <begin position="20"/>
        <end position="160"/>
    </location>
</feature>
<reference evidence="3 4" key="1">
    <citation type="submission" date="2018-03" db="EMBL/GenBank/DDBJ databases">
        <authorList>
            <person name="Nguyen K."/>
            <person name="Fouts D."/>
            <person name="Sutton G."/>
        </authorList>
    </citation>
    <scope>NUCLEOTIDE SEQUENCE [LARGE SCALE GENOMIC DNA]</scope>
    <source>
        <strain evidence="3 4">AU3578</strain>
    </source>
</reference>
<evidence type="ECO:0000313" key="3">
    <source>
        <dbReference type="EMBL" id="PRH42095.1"/>
    </source>
</evidence>
<evidence type="ECO:0000256" key="1">
    <source>
        <dbReference type="ARBA" id="ARBA00038283"/>
    </source>
</evidence>
<dbReference type="AlphaFoldDB" id="A0AA44Y1H8"/>
<dbReference type="GO" id="GO:0006270">
    <property type="term" value="P:DNA replication initiation"/>
    <property type="evidence" value="ECO:0007669"/>
    <property type="project" value="InterPro"/>
</dbReference>
<dbReference type="Proteomes" id="UP000237632">
    <property type="component" value="Unassembled WGS sequence"/>
</dbReference>
<dbReference type="SUPFAM" id="SSF46785">
    <property type="entry name" value="Winged helix' DNA-binding domain"/>
    <property type="match status" value="1"/>
</dbReference>
<accession>A0AA44Y1H8</accession>
<dbReference type="Pfam" id="PF21205">
    <property type="entry name" value="Rep3_C"/>
    <property type="match status" value="1"/>
</dbReference>
<dbReference type="Pfam" id="PF01051">
    <property type="entry name" value="Rep3_N"/>
    <property type="match status" value="1"/>
</dbReference>
<dbReference type="Gene3D" id="1.10.10.10">
    <property type="entry name" value="Winged helix-like DNA-binding domain superfamily/Winged helix DNA-binding domain"/>
    <property type="match status" value="1"/>
</dbReference>
<dbReference type="GO" id="GO:0003887">
    <property type="term" value="F:DNA-directed DNA polymerase activity"/>
    <property type="evidence" value="ECO:0007669"/>
    <property type="project" value="InterPro"/>
</dbReference>
<proteinExistence type="inferred from homology"/>
<sequence>MGSPKAASTASSNAVSTELRKHVATVHVGGDLGLLDRKLVNVLALNAYDELLTKKTHSIPVRIMSEMLGFDSKNTDALKKALKKITTTPIEFDLLHASGESDWDVSTLLSHAGIKNGVCTYEYSNWLANKLANPDIYLLININVQKQFNGAYALALYENCLRFKRTGSTGWISVEMWRKLLGAEASTYDEFKHFNGEVIKKAVKEVNTVSNIIVTPEYRRANRRVTDIRFLIEENPQASVYDGNDDTEHAAIRSSETYRRLRDLGIADRLATLWIQQEPDRAARAVDYVEDKRRRNQIKGNAAGYLRTVFEGGSSLEVDLAPPREKAGQSAVASNERETEAEQRAAAISAAIRALTTEERHAYVMQYVADGGKATSYLEANATFRNVLERTAYTSWLRAKIGATLG</sequence>
<dbReference type="InterPro" id="IPR036390">
    <property type="entry name" value="WH_DNA-bd_sf"/>
</dbReference>
<protein>
    <submittedName>
        <fullName evidence="3">Replication initiation protein</fullName>
    </submittedName>
</protein>
<organism evidence="3 4">
    <name type="scientific">Burkholderia vietnamiensis</name>
    <dbReference type="NCBI Taxonomy" id="60552"/>
    <lineage>
        <taxon>Bacteria</taxon>
        <taxon>Pseudomonadati</taxon>
        <taxon>Pseudomonadota</taxon>
        <taxon>Betaproteobacteria</taxon>
        <taxon>Burkholderiales</taxon>
        <taxon>Burkholderiaceae</taxon>
        <taxon>Burkholderia</taxon>
        <taxon>Burkholderia cepacia complex</taxon>
    </lineage>
</organism>
<name>A0AA44Y1H8_BURVI</name>
<comment type="similarity">
    <text evidence="1">Belongs to the initiator RepB protein family.</text>
</comment>
<dbReference type="InterPro" id="IPR036388">
    <property type="entry name" value="WH-like_DNA-bd_sf"/>
</dbReference>
<dbReference type="EMBL" id="PVHK01000087">
    <property type="protein sequence ID" value="PRH42095.1"/>
    <property type="molecule type" value="Genomic_DNA"/>
</dbReference>
<comment type="caution">
    <text evidence="3">The sequence shown here is derived from an EMBL/GenBank/DDBJ whole genome shotgun (WGS) entry which is preliminary data.</text>
</comment>
<evidence type="ECO:0000313" key="4">
    <source>
        <dbReference type="Proteomes" id="UP000237632"/>
    </source>
</evidence>
<evidence type="ECO:0000259" key="2">
    <source>
        <dbReference type="Pfam" id="PF01051"/>
    </source>
</evidence>